<dbReference type="Proteomes" id="UP000298009">
    <property type="component" value="Unassembled WGS sequence"/>
</dbReference>
<dbReference type="AlphaFoldDB" id="A0A4R9IKL8"/>
<dbReference type="EMBL" id="RQFK01000003">
    <property type="protein sequence ID" value="TGK89266.1"/>
    <property type="molecule type" value="Genomic_DNA"/>
</dbReference>
<gene>
    <name evidence="1" type="ORF">EHQ24_00045</name>
</gene>
<evidence type="ECO:0000313" key="1">
    <source>
        <dbReference type="EMBL" id="TGK89266.1"/>
    </source>
</evidence>
<accession>A0A4R9IKL8</accession>
<dbReference type="OrthoDB" id="336941at2"/>
<proteinExistence type="predicted"/>
<reference evidence="1" key="1">
    <citation type="journal article" date="2019" name="PLoS Negl. Trop. Dis.">
        <title>Revisiting the worldwide diversity of Leptospira species in the environment.</title>
        <authorList>
            <person name="Vincent A.T."/>
            <person name="Schiettekatte O."/>
            <person name="Bourhy P."/>
            <person name="Veyrier F.J."/>
            <person name="Picardeau M."/>
        </authorList>
    </citation>
    <scope>NUCLEOTIDE SEQUENCE [LARGE SCALE GENOMIC DNA]</scope>
    <source>
        <strain evidence="1">201800287</strain>
    </source>
</reference>
<dbReference type="RefSeq" id="WP_135599682.1">
    <property type="nucleotide sequence ID" value="NZ_RQFK01000003.1"/>
</dbReference>
<sequence length="176" mass="20479">MKKILIIFFTLIVFSQCNTKLNNNVASGTLENPDMESKLSDDLSEFKPYLETSNNAIELISKKNYRTVAEKYFLEDENKSKNVDNFAKLEDVVNEQFGKFKSYKKNQWNFSKHNYEGNNYIQSIKIVHFKKATSFVTLTFQDGDPSKILGLYLNNPPPPKKYIKINESYTYEGLKK</sequence>
<comment type="caution">
    <text evidence="1">The sequence shown here is derived from an EMBL/GenBank/DDBJ whole genome shotgun (WGS) entry which is preliminary data.</text>
</comment>
<keyword evidence="2" id="KW-1185">Reference proteome</keyword>
<organism evidence="1 2">
    <name type="scientific">Leptospira noumeaensis</name>
    <dbReference type="NCBI Taxonomy" id="2484964"/>
    <lineage>
        <taxon>Bacteria</taxon>
        <taxon>Pseudomonadati</taxon>
        <taxon>Spirochaetota</taxon>
        <taxon>Spirochaetia</taxon>
        <taxon>Leptospirales</taxon>
        <taxon>Leptospiraceae</taxon>
        <taxon>Leptospira</taxon>
    </lineage>
</organism>
<protein>
    <recommendedName>
        <fullName evidence="3">DUF3887 domain-containing protein</fullName>
    </recommendedName>
</protein>
<evidence type="ECO:0000313" key="2">
    <source>
        <dbReference type="Proteomes" id="UP000298009"/>
    </source>
</evidence>
<name>A0A4R9IKL8_9LEPT</name>
<evidence type="ECO:0008006" key="3">
    <source>
        <dbReference type="Google" id="ProtNLM"/>
    </source>
</evidence>